<evidence type="ECO:0008006" key="3">
    <source>
        <dbReference type="Google" id="ProtNLM"/>
    </source>
</evidence>
<dbReference type="Proteomes" id="UP000077266">
    <property type="component" value="Unassembled WGS sequence"/>
</dbReference>
<dbReference type="AlphaFoldDB" id="A0A165HU22"/>
<keyword evidence="2" id="KW-1185">Reference proteome</keyword>
<dbReference type="OrthoDB" id="2788229at2759"/>
<dbReference type="EMBL" id="KV426008">
    <property type="protein sequence ID" value="KZV92465.1"/>
    <property type="molecule type" value="Genomic_DNA"/>
</dbReference>
<protein>
    <recommendedName>
        <fullName evidence="3">F-box domain-containing protein</fullName>
    </recommendedName>
</protein>
<sequence>MDVDTPTQRAARLPTELCYYTIDYLRGDMVSIRHCCLVSKAWLEYALTLLYVTVQILDDSVSNFAYIREYAPFVTMRMQRFRQFLLSGSPYIRHIVWLRIANFWHNNDEWADYLADWVSMPIPEAMSGRISILQVYVSAEQNLGSLLQILALRFPNVTELSTVGRFADPGDLGVSFSSFSHMKHLLYNWTGPMNAALRAVLTTDTYKWTPAPPSLVGGAVIANCDSLPLLLAWNEKQHYIGKLSLYGIRPDQLRGGALQETLNACLDGAKQYITQVDINATEACLIPEDARIIRDVTQDLPQANELRISFAYNRETQAPTSYAARGRSAHAYDPLGVLAVIFMDPARVARRLPFTGFSSLVIQLQLPESDMDLLWYHDWATLDMRSLGRLKVGVSLCLTQCSELGGSEKQNAFRGLVRRALSWTLRNGGLFTAYREVYMRKVLPYGDEAEFVWLARNDFAGKGEFRHESPDVTIR</sequence>
<dbReference type="InParanoid" id="A0A165HU22"/>
<proteinExistence type="predicted"/>
<name>A0A165HU22_EXIGL</name>
<evidence type="ECO:0000313" key="2">
    <source>
        <dbReference type="Proteomes" id="UP000077266"/>
    </source>
</evidence>
<gene>
    <name evidence="1" type="ORF">EXIGLDRAFT_749680</name>
</gene>
<organism evidence="1 2">
    <name type="scientific">Exidia glandulosa HHB12029</name>
    <dbReference type="NCBI Taxonomy" id="1314781"/>
    <lineage>
        <taxon>Eukaryota</taxon>
        <taxon>Fungi</taxon>
        <taxon>Dikarya</taxon>
        <taxon>Basidiomycota</taxon>
        <taxon>Agaricomycotina</taxon>
        <taxon>Agaricomycetes</taxon>
        <taxon>Auriculariales</taxon>
        <taxon>Exidiaceae</taxon>
        <taxon>Exidia</taxon>
    </lineage>
</organism>
<reference evidence="1 2" key="1">
    <citation type="journal article" date="2016" name="Mol. Biol. Evol.">
        <title>Comparative Genomics of Early-Diverging Mushroom-Forming Fungi Provides Insights into the Origins of Lignocellulose Decay Capabilities.</title>
        <authorList>
            <person name="Nagy L.G."/>
            <person name="Riley R."/>
            <person name="Tritt A."/>
            <person name="Adam C."/>
            <person name="Daum C."/>
            <person name="Floudas D."/>
            <person name="Sun H."/>
            <person name="Yadav J.S."/>
            <person name="Pangilinan J."/>
            <person name="Larsson K.H."/>
            <person name="Matsuura K."/>
            <person name="Barry K."/>
            <person name="Labutti K."/>
            <person name="Kuo R."/>
            <person name="Ohm R.A."/>
            <person name="Bhattacharya S.S."/>
            <person name="Shirouzu T."/>
            <person name="Yoshinaga Y."/>
            <person name="Martin F.M."/>
            <person name="Grigoriev I.V."/>
            <person name="Hibbett D.S."/>
        </authorList>
    </citation>
    <scope>NUCLEOTIDE SEQUENCE [LARGE SCALE GENOMIC DNA]</scope>
    <source>
        <strain evidence="1 2">HHB12029</strain>
    </source>
</reference>
<accession>A0A165HU22</accession>
<evidence type="ECO:0000313" key="1">
    <source>
        <dbReference type="EMBL" id="KZV92465.1"/>
    </source>
</evidence>